<organism evidence="2 3">
    <name type="scientific">Exophiala mesophila</name>
    <name type="common">Black yeast-like fungus</name>
    <dbReference type="NCBI Taxonomy" id="212818"/>
    <lineage>
        <taxon>Eukaryota</taxon>
        <taxon>Fungi</taxon>
        <taxon>Dikarya</taxon>
        <taxon>Ascomycota</taxon>
        <taxon>Pezizomycotina</taxon>
        <taxon>Eurotiomycetes</taxon>
        <taxon>Chaetothyriomycetidae</taxon>
        <taxon>Chaetothyriales</taxon>
        <taxon>Herpotrichiellaceae</taxon>
        <taxon>Exophiala</taxon>
    </lineage>
</organism>
<name>A0A438MYT8_EXOME</name>
<dbReference type="EMBL" id="NAJM01000034">
    <property type="protein sequence ID" value="RVX68907.1"/>
    <property type="molecule type" value="Genomic_DNA"/>
</dbReference>
<protein>
    <submittedName>
        <fullName evidence="2">Uncharacterized protein</fullName>
    </submittedName>
</protein>
<dbReference type="AlphaFoldDB" id="A0A438MYT8"/>
<dbReference type="OrthoDB" id="4156635at2759"/>
<gene>
    <name evidence="2" type="ORF">B0A52_07562</name>
</gene>
<proteinExistence type="predicted"/>
<sequence>MAPMKPQTPGKAAKPLGPPKLRGKQPIAFSHPHANARIATLTQLERELSPVASTSSLSDVLDEPDVTPALLLELTSLQRPANVDSELPLAFRINLQLSALESIRQYGPLERLVLLSDVILALPDIKNCLSESGEQSTTHAGAQRCLKLLQSEVPGAQVELQLVLQTFSHLQFSTSGPSDDVLSRIEQCYSFLLLIEPLARQSHLQKKWNSVSVSMLQHYFQMLVRNQDPAQSPTTRYHRPTVWRNSLNYDKTIHRVPSAADAANLSIGNLGPVSEDISSAQALDLLRETYRLLSEYNQTEARQVAIHSPSFLLDVGSIIDCLNDIDAINNSSLQSDQVSRGVAECIEVWDKFTDRHRITAEAAFADRLLLLQDAVRTNPLDVHESAFTMLTGLIRRMSQPPLLRPRLNSPQFTEAEPLVSSHVALRAQRFGQYLLETWQVSTYQSELHLLWLLIWRALKATYYQIGLSNSLRDTPKKSLEAIFFQRPGIRSFFARLDGSSDASIPRCVEDTVAQYCRYIAKCRDDPDDRYDHLRRYANTGLQRHVVDALEAFIEDGQLKPNDLERLERAAVRFNFINDGPVTIRRWTSVDKADDWTIESLDMWSPTTALAPGPNSPTLARHREDDQDEMLDQVSQIEYGQVMPLQPVFPQPVGINIKSAFNYVWCPFPETRAQEVAQSRLISRDLSHPGIVSEGAKVEDLIDLPPSHARGPEYHPTIVWPTFATPTEFVGSTLHRIFKARRQLSSKARSGLSSFFGRQRKKNVLSQAKILDVSARVEKPAVNLRGGGGPSRSRATAPVAGATLSLKKSRFQQSQIDQYRHRANIHPSRSMATDTEILKVLDRAYYNMDGPGSGPLPNQEENQHGDNQNEINEGELQPVDQQGLGNTTIPEAGHPYWEAWGRSKASTTFQQIDGFFQHMASPNQDMDHLNQLMYHLNQHMDSSCRTIKGTAIDARRLLMRFIMSVTANLNGVIGAQRFQTFFIMFVIQATLERENRAIYDDLNGLSTTLITTP</sequence>
<evidence type="ECO:0000256" key="1">
    <source>
        <dbReference type="SAM" id="MobiDB-lite"/>
    </source>
</evidence>
<comment type="caution">
    <text evidence="2">The sequence shown here is derived from an EMBL/GenBank/DDBJ whole genome shotgun (WGS) entry which is preliminary data.</text>
</comment>
<feature type="region of interest" description="Disordered" evidence="1">
    <location>
        <begin position="1"/>
        <end position="26"/>
    </location>
</feature>
<dbReference type="VEuPathDB" id="FungiDB:PV10_03057"/>
<accession>A0A438MYT8</accession>
<evidence type="ECO:0000313" key="2">
    <source>
        <dbReference type="EMBL" id="RVX68907.1"/>
    </source>
</evidence>
<reference evidence="2 3" key="1">
    <citation type="submission" date="2017-03" db="EMBL/GenBank/DDBJ databases">
        <title>Genomes of endolithic fungi from Antarctica.</title>
        <authorList>
            <person name="Coleine C."/>
            <person name="Masonjones S."/>
            <person name="Stajich J.E."/>
        </authorList>
    </citation>
    <scope>NUCLEOTIDE SEQUENCE [LARGE SCALE GENOMIC DNA]</scope>
    <source>
        <strain evidence="2 3">CCFEE 6314</strain>
    </source>
</reference>
<feature type="region of interest" description="Disordered" evidence="1">
    <location>
        <begin position="847"/>
        <end position="870"/>
    </location>
</feature>
<evidence type="ECO:0000313" key="3">
    <source>
        <dbReference type="Proteomes" id="UP000288859"/>
    </source>
</evidence>
<dbReference type="Proteomes" id="UP000288859">
    <property type="component" value="Unassembled WGS sequence"/>
</dbReference>